<comment type="caution">
    <text evidence="3">The sequence shown here is derived from an EMBL/GenBank/DDBJ whole genome shotgun (WGS) entry which is preliminary data.</text>
</comment>
<dbReference type="Proteomes" id="UP000006247">
    <property type="component" value="Unassembled WGS sequence"/>
</dbReference>
<name>C0DZD8_9CORY</name>
<evidence type="ECO:0000256" key="2">
    <source>
        <dbReference type="SAM" id="SignalP"/>
    </source>
</evidence>
<feature type="signal peptide" evidence="2">
    <location>
        <begin position="1"/>
        <end position="20"/>
    </location>
</feature>
<evidence type="ECO:0000256" key="1">
    <source>
        <dbReference type="SAM" id="MobiDB-lite"/>
    </source>
</evidence>
<evidence type="ECO:0000313" key="4">
    <source>
        <dbReference type="Proteomes" id="UP000006247"/>
    </source>
</evidence>
<accession>C0DZD8</accession>
<dbReference type="RefSeq" id="WP_005519106.1">
    <property type="nucleotide sequence ID" value="NZ_EQ973328.1"/>
</dbReference>
<sequence length="270" mass="29236">MILKFLMTLFTAILAFFGLSTPTPTTTITEGHTRPTVGPLTQNRSEAAEPTDSTTVVTVTPQSGGVTIPEDPNLKTIKATEPTDSAIKLVRTAKKDGQDLLNGREPGDGEGPIPGSALDTTLPATAHVATPAEIAQVRTKNWQSTVRANTVLKFQGAPTSSDWDWLHQYYAAKPPKEKIPEADAINAFAGSSCNGRGAGIAWFKGAELHYYLTDRGAQWHRECDNASDEQHAEALNYIVGRPTVYLDGNGTMYLKRLADGKVSQWREVRG</sequence>
<organism evidence="3 4">
    <name type="scientific">Corynebacterium matruchotii ATCC 33806</name>
    <dbReference type="NCBI Taxonomy" id="566549"/>
    <lineage>
        <taxon>Bacteria</taxon>
        <taxon>Bacillati</taxon>
        <taxon>Actinomycetota</taxon>
        <taxon>Actinomycetes</taxon>
        <taxon>Mycobacteriales</taxon>
        <taxon>Corynebacteriaceae</taxon>
        <taxon>Corynebacterium</taxon>
    </lineage>
</organism>
<proteinExistence type="predicted"/>
<dbReference type="AlphaFoldDB" id="C0DZD8"/>
<evidence type="ECO:0008006" key="5">
    <source>
        <dbReference type="Google" id="ProtNLM"/>
    </source>
</evidence>
<dbReference type="HOGENOM" id="CLU_1029398_0_0_11"/>
<feature type="compositionally biased region" description="Low complexity" evidence="1">
    <location>
        <begin position="27"/>
        <end position="36"/>
    </location>
</feature>
<gene>
    <name evidence="3" type="ORF">CORMATOL_00016</name>
</gene>
<keyword evidence="2" id="KW-0732">Signal</keyword>
<evidence type="ECO:0000313" key="3">
    <source>
        <dbReference type="EMBL" id="EEG28364.1"/>
    </source>
</evidence>
<dbReference type="EMBL" id="ACEB01000001">
    <property type="protein sequence ID" value="EEG28364.1"/>
    <property type="molecule type" value="Genomic_DNA"/>
</dbReference>
<reference evidence="3 4" key="1">
    <citation type="submission" date="2009-01" db="EMBL/GenBank/DDBJ databases">
        <authorList>
            <person name="Fulton L."/>
            <person name="Clifton S."/>
            <person name="Chinwalla A.T."/>
            <person name="Mitreva M."/>
            <person name="Sodergren E."/>
            <person name="Weinstock G."/>
            <person name="Clifton S."/>
            <person name="Dooling D.J."/>
            <person name="Fulton B."/>
            <person name="Minx P."/>
            <person name="Pepin K.H."/>
            <person name="Johnson M."/>
            <person name="Bhonagiri V."/>
            <person name="Nash W.E."/>
            <person name="Mardis E.R."/>
            <person name="Wilson R.K."/>
        </authorList>
    </citation>
    <scope>NUCLEOTIDE SEQUENCE [LARGE SCALE GENOMIC DNA]</scope>
    <source>
        <strain evidence="3 4">ATCC 33806</strain>
    </source>
</reference>
<protein>
    <recommendedName>
        <fullName evidence="5">DUF306 domain-containing protein</fullName>
    </recommendedName>
</protein>
<feature type="region of interest" description="Disordered" evidence="1">
    <location>
        <begin position="27"/>
        <end position="58"/>
    </location>
</feature>
<feature type="chain" id="PRO_5038769123" description="DUF306 domain-containing protein" evidence="2">
    <location>
        <begin position="21"/>
        <end position="270"/>
    </location>
</feature>